<dbReference type="InterPro" id="IPR039763">
    <property type="entry name" value="ARMT1"/>
</dbReference>
<dbReference type="AlphaFoldDB" id="A0A9P6UD70"/>
<comment type="catalytic activity">
    <reaction evidence="1 8">
        <text>beta-D-fructose 1-phosphate + H2O = D-fructose + phosphate</text>
        <dbReference type="Rhea" id="RHEA:35603"/>
        <dbReference type="ChEBI" id="CHEBI:15377"/>
        <dbReference type="ChEBI" id="CHEBI:37721"/>
        <dbReference type="ChEBI" id="CHEBI:43474"/>
        <dbReference type="ChEBI" id="CHEBI:138881"/>
    </reaction>
</comment>
<dbReference type="Proteomes" id="UP000807716">
    <property type="component" value="Unassembled WGS sequence"/>
</dbReference>
<accession>A0A9P6UD70</accession>
<feature type="region of interest" description="Disordered" evidence="9">
    <location>
        <begin position="233"/>
        <end position="265"/>
    </location>
</feature>
<feature type="compositionally biased region" description="Basic and acidic residues" evidence="9">
    <location>
        <begin position="253"/>
        <end position="265"/>
    </location>
</feature>
<dbReference type="Gene3D" id="3.40.50.10880">
    <property type="entry name" value="Uncharacterised protein PF01937, DUF89, domain 3"/>
    <property type="match status" value="1"/>
</dbReference>
<reference evidence="11" key="1">
    <citation type="journal article" date="2020" name="Fungal Divers.">
        <title>Resolving the Mortierellaceae phylogeny through synthesis of multi-gene phylogenetics and phylogenomics.</title>
        <authorList>
            <person name="Vandepol N."/>
            <person name="Liber J."/>
            <person name="Desiro A."/>
            <person name="Na H."/>
            <person name="Kennedy M."/>
            <person name="Barry K."/>
            <person name="Grigoriev I.V."/>
            <person name="Miller A.N."/>
            <person name="O'Donnell K."/>
            <person name="Stajich J.E."/>
            <person name="Bonito G."/>
        </authorList>
    </citation>
    <scope>NUCLEOTIDE SEQUENCE</scope>
    <source>
        <strain evidence="11">BC1065</strain>
    </source>
</reference>
<comment type="similarity">
    <text evidence="2 8">Belongs to the damage-control phosphatase family. Sugar phosphate phosphatase III subfamily.</text>
</comment>
<keyword evidence="5 8" id="KW-0464">Manganese</keyword>
<dbReference type="EC" id="3.1.3.-" evidence="8"/>
<evidence type="ECO:0000256" key="9">
    <source>
        <dbReference type="SAM" id="MobiDB-lite"/>
    </source>
</evidence>
<dbReference type="InterPro" id="IPR036075">
    <property type="entry name" value="ARMT-1-like_metal-bd_sf"/>
</dbReference>
<dbReference type="PANTHER" id="PTHR12260:SF6">
    <property type="entry name" value="DAMAGE-CONTROL PHOSPHATASE ARMT1"/>
    <property type="match status" value="1"/>
</dbReference>
<dbReference type="OrthoDB" id="541375at2759"/>
<comment type="cofactor">
    <cofactor evidence="8">
        <name>Mn(2+)</name>
        <dbReference type="ChEBI" id="CHEBI:29035"/>
    </cofactor>
    <cofactor evidence="8">
        <name>Ni(2+)</name>
        <dbReference type="ChEBI" id="CHEBI:49786"/>
    </cofactor>
</comment>
<dbReference type="PANTHER" id="PTHR12260">
    <property type="entry name" value="DAMAGE-CONTROL PHOSPHATASE ARMT1"/>
    <property type="match status" value="1"/>
</dbReference>
<feature type="domain" description="Damage-control phosphatase ARMT1-like metal-binding" evidence="10">
    <location>
        <begin position="271"/>
        <end position="487"/>
    </location>
</feature>
<proteinExistence type="inferred from homology"/>
<comment type="caution">
    <text evidence="11">The sequence shown here is derived from an EMBL/GenBank/DDBJ whole genome shotgun (WGS) entry which is preliminary data.</text>
</comment>
<organism evidence="11 12">
    <name type="scientific">Actinomortierella ambigua</name>
    <dbReference type="NCBI Taxonomy" id="1343610"/>
    <lineage>
        <taxon>Eukaryota</taxon>
        <taxon>Fungi</taxon>
        <taxon>Fungi incertae sedis</taxon>
        <taxon>Mucoromycota</taxon>
        <taxon>Mortierellomycotina</taxon>
        <taxon>Mortierellomycetes</taxon>
        <taxon>Mortierellales</taxon>
        <taxon>Mortierellaceae</taxon>
        <taxon>Actinomortierella</taxon>
    </lineage>
</organism>
<dbReference type="GO" id="GO:0006974">
    <property type="term" value="P:DNA damage response"/>
    <property type="evidence" value="ECO:0007669"/>
    <property type="project" value="TreeGrafter"/>
</dbReference>
<dbReference type="Gene3D" id="1.20.930.60">
    <property type="match status" value="1"/>
</dbReference>
<evidence type="ECO:0000256" key="7">
    <source>
        <dbReference type="ARBA" id="ARBA00054243"/>
    </source>
</evidence>
<evidence type="ECO:0000256" key="4">
    <source>
        <dbReference type="ARBA" id="ARBA00022801"/>
    </source>
</evidence>
<dbReference type="FunFam" id="1.20.930.60:FF:000002">
    <property type="entry name" value="Protein-glutamate O-methyltransferase C1393.13"/>
    <property type="match status" value="1"/>
</dbReference>
<evidence type="ECO:0000313" key="11">
    <source>
        <dbReference type="EMBL" id="KAG0270173.1"/>
    </source>
</evidence>
<dbReference type="GO" id="GO:0030643">
    <property type="term" value="P:intracellular phosphate ion homeostasis"/>
    <property type="evidence" value="ECO:0007669"/>
    <property type="project" value="UniProtKB-ARBA"/>
</dbReference>
<comment type="catalytic activity">
    <reaction evidence="6 8">
        <text>beta-D-fructose 6-phosphate = dihydroxyacetone + D-glyceraldehyde 3-phosphate</text>
        <dbReference type="Rhea" id="RHEA:28002"/>
        <dbReference type="ChEBI" id="CHEBI:16016"/>
        <dbReference type="ChEBI" id="CHEBI:57634"/>
        <dbReference type="ChEBI" id="CHEBI:59776"/>
    </reaction>
</comment>
<gene>
    <name evidence="11" type="ORF">DFQ27_000092</name>
</gene>
<dbReference type="GO" id="GO:0016791">
    <property type="term" value="F:phosphatase activity"/>
    <property type="evidence" value="ECO:0007669"/>
    <property type="project" value="TreeGrafter"/>
</dbReference>
<evidence type="ECO:0000256" key="5">
    <source>
        <dbReference type="ARBA" id="ARBA00023211"/>
    </source>
</evidence>
<feature type="domain" description="Damage-control phosphatase ARMT1-like metal-binding" evidence="10">
    <location>
        <begin position="25"/>
        <end position="225"/>
    </location>
</feature>
<dbReference type="Pfam" id="PF01937">
    <property type="entry name" value="ARMT1-like_dom"/>
    <property type="match status" value="2"/>
</dbReference>
<evidence type="ECO:0000256" key="8">
    <source>
        <dbReference type="RuleBase" id="RU367030"/>
    </source>
</evidence>
<dbReference type="EMBL" id="JAAAJB010000010">
    <property type="protein sequence ID" value="KAG0270173.1"/>
    <property type="molecule type" value="Genomic_DNA"/>
</dbReference>
<keyword evidence="4 8" id="KW-0378">Hydrolase</keyword>
<dbReference type="SUPFAM" id="SSF111321">
    <property type="entry name" value="AF1104-like"/>
    <property type="match status" value="1"/>
</dbReference>
<evidence type="ECO:0000256" key="6">
    <source>
        <dbReference type="ARBA" id="ARBA00048809"/>
    </source>
</evidence>
<comment type="function">
    <text evidence="7 8">Metal-dependent phosphatase that shows phosphatase activity against several substrates, including fructose-1-phosphate and fructose-6-phosphate. Its preference for fructose-1-phosphate, a strong glycating agent that causes DNA damage rather than a canonical yeast metabolite, suggests a damage-control function in hexose phosphate metabolism.</text>
</comment>
<keyword evidence="3 8" id="KW-0479">Metal-binding</keyword>
<comment type="domain">
    <text evidence="8">Subfamily III proteins have a conserved RTxK motif about 40-50 residues from the C-terminus; the threonine may be replaced by serine or cysteine.</text>
</comment>
<dbReference type="GO" id="GO:0004427">
    <property type="term" value="F:inorganic diphosphate phosphatase activity"/>
    <property type="evidence" value="ECO:0007669"/>
    <property type="project" value="UniProtKB-ARBA"/>
</dbReference>
<dbReference type="FunFam" id="3.40.50.10880:FF:000005">
    <property type="entry name" value="DUF89-domain-containing protein"/>
    <property type="match status" value="1"/>
</dbReference>
<evidence type="ECO:0000313" key="12">
    <source>
        <dbReference type="Proteomes" id="UP000807716"/>
    </source>
</evidence>
<evidence type="ECO:0000256" key="3">
    <source>
        <dbReference type="ARBA" id="ARBA00022723"/>
    </source>
</evidence>
<dbReference type="InterPro" id="IPR002791">
    <property type="entry name" value="ARMT1-like_metal-bd"/>
</dbReference>
<dbReference type="GO" id="GO:0046872">
    <property type="term" value="F:metal ion binding"/>
    <property type="evidence" value="ECO:0007669"/>
    <property type="project" value="UniProtKB-UniRule"/>
</dbReference>
<evidence type="ECO:0000256" key="2">
    <source>
        <dbReference type="ARBA" id="ARBA00009519"/>
    </source>
</evidence>
<evidence type="ECO:0000256" key="1">
    <source>
        <dbReference type="ARBA" id="ARBA00001326"/>
    </source>
</evidence>
<protein>
    <recommendedName>
        <fullName evidence="8">Sugar phosphate phosphatase</fullName>
        <ecNumber evidence="8">3.1.3.-</ecNumber>
    </recommendedName>
</protein>
<feature type="compositionally biased region" description="Low complexity" evidence="9">
    <location>
        <begin position="233"/>
        <end position="247"/>
    </location>
</feature>
<keyword evidence="12" id="KW-1185">Reference proteome</keyword>
<evidence type="ECO:0000259" key="10">
    <source>
        <dbReference type="Pfam" id="PF01937"/>
    </source>
</evidence>
<sequence length="513" mass="57886">MSFDPAHPPCEPLSGQDVPSFAYTTFSRRLPAIVTKIVDDVYRTYHALDSQDQATSEKVKEAKKIIEMIAGLRYEMQRDKPFRPLTDNDPDVEEWNANLAKYYPTSSWFKASWLFAECYLYRRVREAFALSTHWRDYDPFFEQKQSVFKSSQKAVLAIATRLMAAVSSGDGEGTKRSALDILVQGGRTSAGTREAFLEMAEMCLWGNATDLSLLVEADTAKLEHLQKRMISGGISSSNGNNSSQQQSPTASPKEGEQKSSTIDKETLEEFGTSDKILSNDLDKLWDRLQHIEQGRVDIILDNAGFELYVDLVFADFLVRAGFASKVVFHCKSIPWFVSDVMQSDFHWTLEQLVKTGDDAFFKPEDSLEQQALQELGRRWQTYAAQGTWIVQENPFWTSCFAFWHLPTEPSAKALFDDMAKADLWVFKGDLNYRKLVYDCKWPTTTPFLEAIGPLASKEQGLNMPSLVTFRTCKADVVVGLAPGVAERVQAKSPDWMVNGEYAVISFSQGSRQA</sequence>
<name>A0A9P6UD70_9FUNG</name>
<dbReference type="GO" id="GO:0005634">
    <property type="term" value="C:nucleus"/>
    <property type="evidence" value="ECO:0007669"/>
    <property type="project" value="TreeGrafter"/>
</dbReference>